<dbReference type="PANTHER" id="PTHR47867:SF1">
    <property type="entry name" value="ADENINE NUCLEOTIDE ALPHA HYDROLASES-LIKE SUPERFAMILY PROTEIN"/>
    <property type="match status" value="1"/>
</dbReference>
<proteinExistence type="predicted"/>
<evidence type="ECO:0000313" key="1">
    <source>
        <dbReference type="EMBL" id="SPC99022.1"/>
    </source>
</evidence>
<evidence type="ECO:0008006" key="2">
    <source>
        <dbReference type="Google" id="ProtNLM"/>
    </source>
</evidence>
<name>A0A2N9GHF9_FAGSY</name>
<dbReference type="InterPro" id="IPR014729">
    <property type="entry name" value="Rossmann-like_a/b/a_fold"/>
</dbReference>
<sequence length="147" mass="16097">MQSGKREARKVMVVAEANRESVIALQYTLSHSVLEQDELILLYVENPSSWRNTFSTFLRRPSIGSSSSSSMVPSDGCGGGGGDVDFLEEMKNACKATLPKLRVRVERVEMDGSYKDKAGLILFQSQQLGIDVIVIGQRRSLSTAILG</sequence>
<dbReference type="Gene3D" id="3.40.50.620">
    <property type="entry name" value="HUPs"/>
    <property type="match status" value="1"/>
</dbReference>
<reference evidence="1" key="1">
    <citation type="submission" date="2018-02" db="EMBL/GenBank/DDBJ databases">
        <authorList>
            <person name="Cohen D.B."/>
            <person name="Kent A.D."/>
        </authorList>
    </citation>
    <scope>NUCLEOTIDE SEQUENCE</scope>
</reference>
<protein>
    <recommendedName>
        <fullName evidence="2">UspA domain-containing protein</fullName>
    </recommendedName>
</protein>
<accession>A0A2N9GHF9</accession>
<dbReference type="PANTHER" id="PTHR47867">
    <property type="entry name" value="ADENINE NUCLEOTIDE ALPHA HYDROLASES-LIKE SUPERFAMILY PROTEIN"/>
    <property type="match status" value="1"/>
</dbReference>
<organism evidence="1">
    <name type="scientific">Fagus sylvatica</name>
    <name type="common">Beechnut</name>
    <dbReference type="NCBI Taxonomy" id="28930"/>
    <lineage>
        <taxon>Eukaryota</taxon>
        <taxon>Viridiplantae</taxon>
        <taxon>Streptophyta</taxon>
        <taxon>Embryophyta</taxon>
        <taxon>Tracheophyta</taxon>
        <taxon>Spermatophyta</taxon>
        <taxon>Magnoliopsida</taxon>
        <taxon>eudicotyledons</taxon>
        <taxon>Gunneridae</taxon>
        <taxon>Pentapetalae</taxon>
        <taxon>rosids</taxon>
        <taxon>fabids</taxon>
        <taxon>Fagales</taxon>
        <taxon>Fagaceae</taxon>
        <taxon>Fagus</taxon>
    </lineage>
</organism>
<dbReference type="AlphaFoldDB" id="A0A2N9GHF9"/>
<gene>
    <name evidence="1" type="ORF">FSB_LOCUS26904</name>
</gene>
<dbReference type="EMBL" id="OIVN01001925">
    <property type="protein sequence ID" value="SPC99022.1"/>
    <property type="molecule type" value="Genomic_DNA"/>
</dbReference>